<dbReference type="PANTHER" id="PTHR30204:SF93">
    <property type="entry name" value="HTH MERR-TYPE DOMAIN-CONTAINING PROTEIN"/>
    <property type="match status" value="1"/>
</dbReference>
<dbReference type="Gene3D" id="1.10.1660.10">
    <property type="match status" value="1"/>
</dbReference>
<accession>A0AB39N094</accession>
<dbReference type="SMART" id="SM00422">
    <property type="entry name" value="HTH_MERR"/>
    <property type="match status" value="1"/>
</dbReference>
<dbReference type="InterPro" id="IPR000551">
    <property type="entry name" value="MerR-type_HTH_dom"/>
</dbReference>
<dbReference type="GO" id="GO:0003700">
    <property type="term" value="F:DNA-binding transcription factor activity"/>
    <property type="evidence" value="ECO:0007669"/>
    <property type="project" value="InterPro"/>
</dbReference>
<organism evidence="3">
    <name type="scientific">Streptomyces sp. R11</name>
    <dbReference type="NCBI Taxonomy" id="3238625"/>
    <lineage>
        <taxon>Bacteria</taxon>
        <taxon>Bacillati</taxon>
        <taxon>Actinomycetota</taxon>
        <taxon>Actinomycetes</taxon>
        <taxon>Kitasatosporales</taxon>
        <taxon>Streptomycetaceae</taxon>
        <taxon>Streptomyces</taxon>
    </lineage>
</organism>
<dbReference type="GO" id="GO:0003677">
    <property type="term" value="F:DNA binding"/>
    <property type="evidence" value="ECO:0007669"/>
    <property type="project" value="UniProtKB-KW"/>
</dbReference>
<dbReference type="RefSeq" id="WP_369272121.1">
    <property type="nucleotide sequence ID" value="NZ_CP163432.1"/>
</dbReference>
<dbReference type="InterPro" id="IPR047057">
    <property type="entry name" value="MerR_fam"/>
</dbReference>
<evidence type="ECO:0000313" key="3">
    <source>
        <dbReference type="EMBL" id="XDQ11911.1"/>
    </source>
</evidence>
<name>A0AB39N094_9ACTN</name>
<proteinExistence type="predicted"/>
<reference evidence="3" key="1">
    <citation type="submission" date="2024-07" db="EMBL/GenBank/DDBJ databases">
        <authorList>
            <person name="Yu S.T."/>
        </authorList>
    </citation>
    <scope>NUCLEOTIDE SEQUENCE</scope>
    <source>
        <strain evidence="3">R11</strain>
    </source>
</reference>
<dbReference type="PANTHER" id="PTHR30204">
    <property type="entry name" value="REDOX-CYCLING DRUG-SENSING TRANSCRIPTIONAL ACTIVATOR SOXR"/>
    <property type="match status" value="1"/>
</dbReference>
<dbReference type="AlphaFoldDB" id="A0AB39N094"/>
<dbReference type="InterPro" id="IPR009061">
    <property type="entry name" value="DNA-bd_dom_put_sf"/>
</dbReference>
<evidence type="ECO:0000259" key="2">
    <source>
        <dbReference type="PROSITE" id="PS50937"/>
    </source>
</evidence>
<sequence length="339" mass="36578">MSDGGPARGGAVVGEGLSGRRGEAGRAAEAASAYRIEDLAHLSGATVRTIRAYQDRGLLPRPERRGRANLYSDAHLHRLSQIADLLDRGYTLASIKELLEAWDAGRGLGGVLGLVAEVDGPWTDEEAVRISRAELEERFGGTPDDAAVAEAVELGVLEPVPGDEDSFVVPSPQELSVAVELHSAGVPLSAISDHLRELRGQVEHIAARFLEFTTEHVFARYLDGSHRPTDAEAAEAASLVRRLRPLAQHTVDAELARAMRLLAVRHLRQHLGADETPEPRNRTRPVPVPEETMQAVEGLVGAKQSASFITLAAEREVRARTLDRLAASHRSASDLDETP</sequence>
<dbReference type="EMBL" id="CP163432">
    <property type="protein sequence ID" value="XDQ11911.1"/>
    <property type="molecule type" value="Genomic_DNA"/>
</dbReference>
<dbReference type="SUPFAM" id="SSF46955">
    <property type="entry name" value="Putative DNA-binding domain"/>
    <property type="match status" value="1"/>
</dbReference>
<dbReference type="PROSITE" id="PS50937">
    <property type="entry name" value="HTH_MERR_2"/>
    <property type="match status" value="1"/>
</dbReference>
<dbReference type="Pfam" id="PF13411">
    <property type="entry name" value="MerR_1"/>
    <property type="match status" value="1"/>
</dbReference>
<feature type="domain" description="HTH merR-type" evidence="2">
    <location>
        <begin position="33"/>
        <end position="101"/>
    </location>
</feature>
<dbReference type="CDD" id="cd04778">
    <property type="entry name" value="HTH_MerR-like_sg2"/>
    <property type="match status" value="1"/>
</dbReference>
<evidence type="ECO:0000256" key="1">
    <source>
        <dbReference type="ARBA" id="ARBA00023125"/>
    </source>
</evidence>
<gene>
    <name evidence="3" type="ORF">AB5J55_20805</name>
</gene>
<protein>
    <submittedName>
        <fullName evidence="3">MerR family transcriptional regulator</fullName>
    </submittedName>
</protein>
<keyword evidence="1" id="KW-0238">DNA-binding</keyword>